<keyword evidence="5" id="KW-1185">Reference proteome</keyword>
<evidence type="ECO:0000256" key="2">
    <source>
        <dbReference type="PROSITE-ProRule" id="PRU00504"/>
    </source>
</evidence>
<proteinExistence type="predicted"/>
<dbReference type="Proteomes" id="UP000271889">
    <property type="component" value="Unassembled WGS sequence"/>
</dbReference>
<keyword evidence="1" id="KW-0677">Repeat</keyword>
<evidence type="ECO:0000313" key="4">
    <source>
        <dbReference type="EMBL" id="VDK52078.1"/>
    </source>
</evidence>
<evidence type="ECO:0000256" key="3">
    <source>
        <dbReference type="SAM" id="MobiDB-lite"/>
    </source>
</evidence>
<name>A0A3P6SDP5_CYLGO</name>
<dbReference type="Pfam" id="PF01436">
    <property type="entry name" value="NHL"/>
    <property type="match status" value="1"/>
</dbReference>
<dbReference type="SUPFAM" id="SSF101898">
    <property type="entry name" value="NHL repeat"/>
    <property type="match status" value="1"/>
</dbReference>
<accession>A0A3P6SDP5</accession>
<feature type="region of interest" description="Disordered" evidence="3">
    <location>
        <begin position="26"/>
        <end position="56"/>
    </location>
</feature>
<dbReference type="InterPro" id="IPR001258">
    <property type="entry name" value="NHL_repeat"/>
</dbReference>
<feature type="repeat" description="NHL" evidence="2">
    <location>
        <begin position="49"/>
        <end position="83"/>
    </location>
</feature>
<dbReference type="OrthoDB" id="10292295at2759"/>
<gene>
    <name evidence="4" type="ORF">CGOC_LOCUS2245</name>
</gene>
<protein>
    <recommendedName>
        <fullName evidence="6">NHL repeat protein</fullName>
    </recommendedName>
</protein>
<evidence type="ECO:0008006" key="6">
    <source>
        <dbReference type="Google" id="ProtNLM"/>
    </source>
</evidence>
<dbReference type="InterPro" id="IPR011042">
    <property type="entry name" value="6-blade_b-propeller_TolB-like"/>
</dbReference>
<sequence>MRCIAVFGQSSSSGFEMPAELPAPFRSVGPTPFHPANTPTGGASLDNASTGPRPLLDRPTDVAIAPDGRIYVVDFGNNCVRVF</sequence>
<dbReference type="PROSITE" id="PS51125">
    <property type="entry name" value="NHL"/>
    <property type="match status" value="1"/>
</dbReference>
<dbReference type="AlphaFoldDB" id="A0A3P6SDP5"/>
<dbReference type="EMBL" id="UYRV01004922">
    <property type="protein sequence ID" value="VDK52078.1"/>
    <property type="molecule type" value="Genomic_DNA"/>
</dbReference>
<evidence type="ECO:0000256" key="1">
    <source>
        <dbReference type="ARBA" id="ARBA00022737"/>
    </source>
</evidence>
<organism evidence="4 5">
    <name type="scientific">Cylicostephanus goldi</name>
    <name type="common">Nematode worm</name>
    <dbReference type="NCBI Taxonomy" id="71465"/>
    <lineage>
        <taxon>Eukaryota</taxon>
        <taxon>Metazoa</taxon>
        <taxon>Ecdysozoa</taxon>
        <taxon>Nematoda</taxon>
        <taxon>Chromadorea</taxon>
        <taxon>Rhabditida</taxon>
        <taxon>Rhabditina</taxon>
        <taxon>Rhabditomorpha</taxon>
        <taxon>Strongyloidea</taxon>
        <taxon>Strongylidae</taxon>
        <taxon>Cylicostephanus</taxon>
    </lineage>
</organism>
<feature type="compositionally biased region" description="Polar residues" evidence="3">
    <location>
        <begin position="37"/>
        <end position="50"/>
    </location>
</feature>
<dbReference type="Gene3D" id="2.120.10.30">
    <property type="entry name" value="TolB, C-terminal domain"/>
    <property type="match status" value="1"/>
</dbReference>
<reference evidence="4 5" key="1">
    <citation type="submission" date="2018-11" db="EMBL/GenBank/DDBJ databases">
        <authorList>
            <consortium name="Pathogen Informatics"/>
        </authorList>
    </citation>
    <scope>NUCLEOTIDE SEQUENCE [LARGE SCALE GENOMIC DNA]</scope>
</reference>
<evidence type="ECO:0000313" key="5">
    <source>
        <dbReference type="Proteomes" id="UP000271889"/>
    </source>
</evidence>